<evidence type="ECO:0008006" key="7">
    <source>
        <dbReference type="Google" id="ProtNLM"/>
    </source>
</evidence>
<gene>
    <name evidence="2" type="ORF">FBGL_06730</name>
    <name evidence="1" type="ORF">FGL01_05550</name>
    <name evidence="3" type="ORF">SAMN05192550_1169</name>
</gene>
<reference evidence="1 6" key="4">
    <citation type="submission" date="2019-07" db="EMBL/GenBank/DDBJ databases">
        <title>Whole genome shotgun sequence of Flavobacterium glycines NBRC 105008.</title>
        <authorList>
            <person name="Hosoyama A."/>
            <person name="Uohara A."/>
            <person name="Ohji S."/>
            <person name="Ichikawa N."/>
        </authorList>
    </citation>
    <scope>NUCLEOTIDE SEQUENCE [LARGE SCALE GENOMIC DNA]</scope>
    <source>
        <strain evidence="1 6">NBRC 105008</strain>
    </source>
</reference>
<name>A0A1B9DRN6_9FLAO</name>
<reference evidence="4" key="1">
    <citation type="submission" date="2016-03" db="EMBL/GenBank/DDBJ databases">
        <title>Draft genome sequence of Paenibacillus glacialis DSM 22343.</title>
        <authorList>
            <person name="Shin S.-K."/>
            <person name="Yi H."/>
        </authorList>
    </citation>
    <scope>NUCLEOTIDE SEQUENCE [LARGE SCALE GENOMIC DNA]</scope>
    <source>
        <strain evidence="4">NBRC 105008</strain>
    </source>
</reference>
<evidence type="ECO:0000313" key="3">
    <source>
        <dbReference type="EMBL" id="SDI92499.1"/>
    </source>
</evidence>
<evidence type="ECO:0000313" key="1">
    <source>
        <dbReference type="EMBL" id="GEL09816.1"/>
    </source>
</evidence>
<dbReference type="AlphaFoldDB" id="A0A1B9DRN6"/>
<keyword evidence="5" id="KW-1185">Reference proteome</keyword>
<evidence type="ECO:0000313" key="5">
    <source>
        <dbReference type="Proteomes" id="UP000182367"/>
    </source>
</evidence>
<dbReference type="Proteomes" id="UP000182367">
    <property type="component" value="Unassembled WGS sequence"/>
</dbReference>
<dbReference type="EMBL" id="BJVF01000001">
    <property type="protein sequence ID" value="GEL09816.1"/>
    <property type="molecule type" value="Genomic_DNA"/>
</dbReference>
<evidence type="ECO:0000313" key="2">
    <source>
        <dbReference type="EMBL" id="OCB72343.1"/>
    </source>
</evidence>
<dbReference type="Proteomes" id="UP000321579">
    <property type="component" value="Unassembled WGS sequence"/>
</dbReference>
<dbReference type="OrthoDB" id="1093717at2"/>
<sequence length="280" mass="33321">MKTLYSILYVTLNTTLNERVSIGVLMSNGFEHYFKYSHEKLTAFKNILDSERYNVVKNYLKSLEREIGFNLEDSNQLFRKRELRNDWINEGYITYLAKYSNNIIQFSTPKYIDIDLNSDNFKRVFEKYIFKYAEETDEIIEFNVHSKVKQDLFPKIESRVNIEMTLTSNDFENLFAPIDIDFIGINGIPVAGQTIDFEKKHYYLENDVTRFVSLTKAIELEGNNKGKYYVLGREPQKNVDKNYLLWEHIRDSDFLEFVDIDEVGIVEEYIEKHNVRPYFD</sequence>
<evidence type="ECO:0000313" key="6">
    <source>
        <dbReference type="Proteomes" id="UP000321579"/>
    </source>
</evidence>
<organism evidence="2 4">
    <name type="scientific">Flavobacterium glycines</name>
    <dbReference type="NCBI Taxonomy" id="551990"/>
    <lineage>
        <taxon>Bacteria</taxon>
        <taxon>Pseudomonadati</taxon>
        <taxon>Bacteroidota</taxon>
        <taxon>Flavobacteriia</taxon>
        <taxon>Flavobacteriales</taxon>
        <taxon>Flavobacteriaceae</taxon>
        <taxon>Flavobacterium</taxon>
    </lineage>
</organism>
<dbReference type="RefSeq" id="WP_066326842.1">
    <property type="nucleotide sequence ID" value="NZ_BJVF01000001.1"/>
</dbReference>
<dbReference type="Proteomes" id="UP000093226">
    <property type="component" value="Unassembled WGS sequence"/>
</dbReference>
<accession>A0A1B9DRN6</accession>
<reference evidence="2" key="2">
    <citation type="submission" date="2016-03" db="EMBL/GenBank/DDBJ databases">
        <authorList>
            <person name="Ploux O."/>
        </authorList>
    </citation>
    <scope>NUCLEOTIDE SEQUENCE</scope>
    <source>
        <strain evidence="2">NBRC 105008</strain>
    </source>
</reference>
<comment type="caution">
    <text evidence="2">The sequence shown here is derived from an EMBL/GenBank/DDBJ whole genome shotgun (WGS) entry which is preliminary data.</text>
</comment>
<dbReference type="EMBL" id="LVEO01000013">
    <property type="protein sequence ID" value="OCB72343.1"/>
    <property type="molecule type" value="Genomic_DNA"/>
</dbReference>
<dbReference type="EMBL" id="FNEO01000001">
    <property type="protein sequence ID" value="SDI92499.1"/>
    <property type="molecule type" value="Genomic_DNA"/>
</dbReference>
<reference evidence="3 5" key="3">
    <citation type="submission" date="2016-10" db="EMBL/GenBank/DDBJ databases">
        <authorList>
            <person name="Varghese N."/>
            <person name="Submissions S."/>
        </authorList>
    </citation>
    <scope>NUCLEOTIDE SEQUENCE [LARGE SCALE GENOMIC DNA]</scope>
    <source>
        <strain evidence="3 5">Gm-149</strain>
    </source>
</reference>
<protein>
    <recommendedName>
        <fullName evidence="7">DUF3037 domain-containing protein</fullName>
    </recommendedName>
</protein>
<proteinExistence type="predicted"/>
<evidence type="ECO:0000313" key="4">
    <source>
        <dbReference type="Proteomes" id="UP000093226"/>
    </source>
</evidence>
<dbReference type="STRING" id="551990.SAMN05192550_1169"/>